<dbReference type="AlphaFoldDB" id="A0A0K9Q4A7"/>
<organism evidence="13 14">
    <name type="scientific">Zostera marina</name>
    <name type="common">Eelgrass</name>
    <dbReference type="NCBI Taxonomy" id="29655"/>
    <lineage>
        <taxon>Eukaryota</taxon>
        <taxon>Viridiplantae</taxon>
        <taxon>Streptophyta</taxon>
        <taxon>Embryophyta</taxon>
        <taxon>Tracheophyta</taxon>
        <taxon>Spermatophyta</taxon>
        <taxon>Magnoliopsida</taxon>
        <taxon>Liliopsida</taxon>
        <taxon>Zosteraceae</taxon>
        <taxon>Zostera</taxon>
    </lineage>
</organism>
<keyword evidence="9" id="KW-0811">Translocation</keyword>
<feature type="compositionally biased region" description="Basic and acidic residues" evidence="11">
    <location>
        <begin position="19"/>
        <end position="32"/>
    </location>
</feature>
<gene>
    <name evidence="13" type="ORF">ZOSMA_107G00150</name>
</gene>
<comment type="caution">
    <text evidence="13">The sequence shown here is derived from an EMBL/GenBank/DDBJ whole genome shotgun (WGS) entry which is preliminary data.</text>
</comment>
<protein>
    <recommendedName>
        <fullName evidence="3">Translocation protein SEC62</fullName>
    </recommendedName>
</protein>
<dbReference type="GO" id="GO:0016020">
    <property type="term" value="C:membrane"/>
    <property type="evidence" value="ECO:0000318"/>
    <property type="project" value="GO_Central"/>
</dbReference>
<evidence type="ECO:0000256" key="11">
    <source>
        <dbReference type="SAM" id="MobiDB-lite"/>
    </source>
</evidence>
<keyword evidence="8 12" id="KW-1133">Transmembrane helix</keyword>
<keyword evidence="10 12" id="KW-0472">Membrane</keyword>
<evidence type="ECO:0000256" key="6">
    <source>
        <dbReference type="ARBA" id="ARBA00022824"/>
    </source>
</evidence>
<dbReference type="PANTHER" id="PTHR12443">
    <property type="entry name" value="TRANSLOCATION PROTEIN SEC62"/>
    <property type="match status" value="1"/>
</dbReference>
<accession>A0A0K9Q4A7</accession>
<feature type="region of interest" description="Disordered" evidence="11">
    <location>
        <begin position="1"/>
        <end position="32"/>
    </location>
</feature>
<keyword evidence="4" id="KW-0813">Transport</keyword>
<evidence type="ECO:0000256" key="2">
    <source>
        <dbReference type="ARBA" id="ARBA00010604"/>
    </source>
</evidence>
<keyword evidence="5 12" id="KW-0812">Transmembrane</keyword>
<feature type="region of interest" description="Disordered" evidence="11">
    <location>
        <begin position="308"/>
        <end position="367"/>
    </location>
</feature>
<reference evidence="14" key="1">
    <citation type="journal article" date="2016" name="Nature">
        <title>The genome of the seagrass Zostera marina reveals angiosperm adaptation to the sea.</title>
        <authorList>
            <person name="Olsen J.L."/>
            <person name="Rouze P."/>
            <person name="Verhelst B."/>
            <person name="Lin Y.-C."/>
            <person name="Bayer T."/>
            <person name="Collen J."/>
            <person name="Dattolo E."/>
            <person name="De Paoli E."/>
            <person name="Dittami S."/>
            <person name="Maumus F."/>
            <person name="Michel G."/>
            <person name="Kersting A."/>
            <person name="Lauritano C."/>
            <person name="Lohaus R."/>
            <person name="Toepel M."/>
            <person name="Tonon T."/>
            <person name="Vanneste K."/>
            <person name="Amirebrahimi M."/>
            <person name="Brakel J."/>
            <person name="Bostroem C."/>
            <person name="Chovatia M."/>
            <person name="Grimwood J."/>
            <person name="Jenkins J.W."/>
            <person name="Jueterbock A."/>
            <person name="Mraz A."/>
            <person name="Stam W.T."/>
            <person name="Tice H."/>
            <person name="Bornberg-Bauer E."/>
            <person name="Green P.J."/>
            <person name="Pearson G.A."/>
            <person name="Procaccini G."/>
            <person name="Duarte C.M."/>
            <person name="Schmutz J."/>
            <person name="Reusch T.B.H."/>
            <person name="Van de Peer Y."/>
        </authorList>
    </citation>
    <scope>NUCLEOTIDE SEQUENCE [LARGE SCALE GENOMIC DNA]</scope>
    <source>
        <strain evidence="14">cv. Finnish</strain>
    </source>
</reference>
<comment type="subcellular location">
    <subcellularLocation>
        <location evidence="1">Endoplasmic reticulum membrane</location>
        <topology evidence="1">Multi-pass membrane protein</topology>
    </subcellularLocation>
</comment>
<dbReference type="EMBL" id="LFYR01000090">
    <property type="protein sequence ID" value="KMZ76019.1"/>
    <property type="molecule type" value="Genomic_DNA"/>
</dbReference>
<evidence type="ECO:0000256" key="1">
    <source>
        <dbReference type="ARBA" id="ARBA00004477"/>
    </source>
</evidence>
<comment type="similarity">
    <text evidence="2">Belongs to the SEC62 family.</text>
</comment>
<evidence type="ECO:0000313" key="13">
    <source>
        <dbReference type="EMBL" id="KMZ76019.1"/>
    </source>
</evidence>
<dbReference type="GO" id="GO:0031204">
    <property type="term" value="P:post-translational protein targeting to membrane, translocation"/>
    <property type="evidence" value="ECO:0000318"/>
    <property type="project" value="GO_Central"/>
</dbReference>
<dbReference type="PANTHER" id="PTHR12443:SF9">
    <property type="entry name" value="TRANSLOCATION PROTEIN SEC62"/>
    <property type="match status" value="1"/>
</dbReference>
<dbReference type="GO" id="GO:0005789">
    <property type="term" value="C:endoplasmic reticulum membrane"/>
    <property type="evidence" value="ECO:0007669"/>
    <property type="project" value="UniProtKB-SubCell"/>
</dbReference>
<sequence>MRRSGTEKRRIRRGAGQNRNRDVSESDAPKKSVKDVFQTFAEKVRDNKQLESRWAILQETRVEYFRGKDFVSFFTTQPELKEILASDKDLETDDIANTLLHKNLLVRCDRTVKTLRPGKKKLSSWPKHLEIHQDQVFSENDAFFAWTFMKRRTIWQTILSFLWPLVALALCLFPVYPYQCKIVVLYSCAGTLLFIMSLLVVRAMIFGALWVILGKSVWFFPNINAEEITFRELIRFWPKKEEGDRPKWTSRLTYAAVTLIAILLLRQHAPDEAARARYQKRVSNIIDDVLEWDPRLALSGIMDGQENAMNATNTTDHPTNDNSGQGIPDETPYEHSEEQHDSNPPAADDGEETDLHDEELSDVRSDS</sequence>
<evidence type="ECO:0000256" key="7">
    <source>
        <dbReference type="ARBA" id="ARBA00022927"/>
    </source>
</evidence>
<evidence type="ECO:0000313" key="14">
    <source>
        <dbReference type="Proteomes" id="UP000036987"/>
    </source>
</evidence>
<dbReference type="STRING" id="29655.A0A0K9Q4A7"/>
<feature type="compositionally biased region" description="Polar residues" evidence="11">
    <location>
        <begin position="308"/>
        <end position="325"/>
    </location>
</feature>
<feature type="compositionally biased region" description="Basic and acidic residues" evidence="11">
    <location>
        <begin position="332"/>
        <end position="341"/>
    </location>
</feature>
<evidence type="ECO:0000256" key="12">
    <source>
        <dbReference type="SAM" id="Phobius"/>
    </source>
</evidence>
<keyword evidence="6" id="KW-0256">Endoplasmic reticulum</keyword>
<evidence type="ECO:0000256" key="9">
    <source>
        <dbReference type="ARBA" id="ARBA00023010"/>
    </source>
</evidence>
<evidence type="ECO:0000256" key="3">
    <source>
        <dbReference type="ARBA" id="ARBA00021257"/>
    </source>
</evidence>
<evidence type="ECO:0000256" key="5">
    <source>
        <dbReference type="ARBA" id="ARBA00022692"/>
    </source>
</evidence>
<evidence type="ECO:0000256" key="10">
    <source>
        <dbReference type="ARBA" id="ARBA00023136"/>
    </source>
</evidence>
<dbReference type="OMA" id="VYPHQCK"/>
<keyword evidence="7" id="KW-0653">Protein transport</keyword>
<feature type="transmembrane region" description="Helical" evidence="12">
    <location>
        <begin position="184"/>
        <end position="213"/>
    </location>
</feature>
<feature type="transmembrane region" description="Helical" evidence="12">
    <location>
        <begin position="158"/>
        <end position="178"/>
    </location>
</feature>
<dbReference type="InterPro" id="IPR004728">
    <property type="entry name" value="Sec62"/>
</dbReference>
<name>A0A0K9Q4A7_ZOSMR</name>
<dbReference type="Pfam" id="PF03839">
    <property type="entry name" value="Sec62"/>
    <property type="match status" value="1"/>
</dbReference>
<evidence type="ECO:0000256" key="4">
    <source>
        <dbReference type="ARBA" id="ARBA00022448"/>
    </source>
</evidence>
<proteinExistence type="inferred from homology"/>
<dbReference type="Proteomes" id="UP000036987">
    <property type="component" value="Unassembled WGS sequence"/>
</dbReference>
<evidence type="ECO:0000256" key="8">
    <source>
        <dbReference type="ARBA" id="ARBA00022989"/>
    </source>
</evidence>
<dbReference type="GO" id="GO:0005783">
    <property type="term" value="C:endoplasmic reticulum"/>
    <property type="evidence" value="ECO:0000318"/>
    <property type="project" value="GO_Central"/>
</dbReference>
<dbReference type="OrthoDB" id="200187at2759"/>
<feature type="compositionally biased region" description="Acidic residues" evidence="11">
    <location>
        <begin position="348"/>
        <end position="360"/>
    </location>
</feature>
<keyword evidence="14" id="KW-1185">Reference proteome</keyword>